<evidence type="ECO:0000313" key="3">
    <source>
        <dbReference type="Proteomes" id="UP000238081"/>
    </source>
</evidence>
<name>A0A2S7F9U3_CLOBU</name>
<dbReference type="EMBL" id="LRDH01000109">
    <property type="protein sequence ID" value="PPV14341.1"/>
    <property type="molecule type" value="Genomic_DNA"/>
</dbReference>
<dbReference type="AlphaFoldDB" id="A0A2S7F9U3"/>
<dbReference type="PROSITE" id="PS51257">
    <property type="entry name" value="PROKAR_LIPOPROTEIN"/>
    <property type="match status" value="1"/>
</dbReference>
<evidence type="ECO:0000313" key="2">
    <source>
        <dbReference type="EMBL" id="PPV14341.1"/>
    </source>
</evidence>
<dbReference type="Proteomes" id="UP000238081">
    <property type="component" value="Unassembled WGS sequence"/>
</dbReference>
<reference evidence="2 3" key="1">
    <citation type="submission" date="2016-01" db="EMBL/GenBank/DDBJ databases">
        <title>Characterization of the Clostridium difficile lineages that are prevalent in Hong Kong and China.</title>
        <authorList>
            <person name="Kwok J.S.-L."/>
            <person name="Lam W.-Y."/>
            <person name="Ip M."/>
            <person name="Chan T.-F."/>
            <person name="Hawkey P.M."/>
            <person name="Tsui S.K.-W."/>
        </authorList>
    </citation>
    <scope>NUCLEOTIDE SEQUENCE [LARGE SCALE GENOMIC DNA]</scope>
    <source>
        <strain evidence="2 3">300064</strain>
    </source>
</reference>
<organism evidence="2 3">
    <name type="scientific">Clostridium butyricum</name>
    <dbReference type="NCBI Taxonomy" id="1492"/>
    <lineage>
        <taxon>Bacteria</taxon>
        <taxon>Bacillati</taxon>
        <taxon>Bacillota</taxon>
        <taxon>Clostridia</taxon>
        <taxon>Eubacteriales</taxon>
        <taxon>Clostridiaceae</taxon>
        <taxon>Clostridium</taxon>
    </lineage>
</organism>
<keyword evidence="1" id="KW-0732">Signal</keyword>
<evidence type="ECO:0008006" key="4">
    <source>
        <dbReference type="Google" id="ProtNLM"/>
    </source>
</evidence>
<feature type="signal peptide" evidence="1">
    <location>
        <begin position="1"/>
        <end position="18"/>
    </location>
</feature>
<accession>A0A2S7F9U3</accession>
<protein>
    <recommendedName>
        <fullName evidence="4">Lipoprotein</fullName>
    </recommendedName>
</protein>
<evidence type="ECO:0000256" key="1">
    <source>
        <dbReference type="SAM" id="SignalP"/>
    </source>
</evidence>
<gene>
    <name evidence="2" type="ORF">AWN73_14145</name>
</gene>
<proteinExistence type="predicted"/>
<sequence length="171" mass="19234">MKKNFLLLIGFLTLMSLAGCTNINSGAKKEITVKESVNEEKQSDDILLTLTQIVGKGDEDIVKKLGKGKEENGIVFSREYNMDVLKGNALVTIGYNEDKVVDSVNILPNDNDYDGNIELLNKVFGKYSERNDDSKESEVEDRKYCIWKLDDCTLTLMHAYGSLSVEIRKNI</sequence>
<feature type="chain" id="PRO_5039705340" description="Lipoprotein" evidence="1">
    <location>
        <begin position="19"/>
        <end position="171"/>
    </location>
</feature>
<dbReference type="RefSeq" id="WP_043663974.1">
    <property type="nucleotide sequence ID" value="NZ_CAVLFH010000001.1"/>
</dbReference>
<comment type="caution">
    <text evidence="2">The sequence shown here is derived from an EMBL/GenBank/DDBJ whole genome shotgun (WGS) entry which is preliminary data.</text>
</comment>